<dbReference type="Proteomes" id="UP000475385">
    <property type="component" value="Unassembled WGS sequence"/>
</dbReference>
<dbReference type="AlphaFoldDB" id="A0A6M1LRA2"/>
<dbReference type="Pfam" id="PF09084">
    <property type="entry name" value="NMT1"/>
    <property type="match status" value="1"/>
</dbReference>
<gene>
    <name evidence="5" type="ORF">G3576_21110</name>
</gene>
<name>A0A6M1LRA2_9PROT</name>
<evidence type="ECO:0000259" key="4">
    <source>
        <dbReference type="Pfam" id="PF09084"/>
    </source>
</evidence>
<dbReference type="PANTHER" id="PTHR30024:SF47">
    <property type="entry name" value="TAURINE-BINDING PERIPLASMIC PROTEIN"/>
    <property type="match status" value="1"/>
</dbReference>
<dbReference type="EMBL" id="JAAIKB010000009">
    <property type="protein sequence ID" value="NGM22529.1"/>
    <property type="molecule type" value="Genomic_DNA"/>
</dbReference>
<evidence type="ECO:0000256" key="2">
    <source>
        <dbReference type="ARBA" id="ARBA00010742"/>
    </source>
</evidence>
<reference evidence="5 6" key="1">
    <citation type="submission" date="2020-02" db="EMBL/GenBank/DDBJ databases">
        <authorList>
            <person name="Kim H.M."/>
            <person name="Jeon C.O."/>
        </authorList>
    </citation>
    <scope>NUCLEOTIDE SEQUENCE [LARGE SCALE GENOMIC DNA]</scope>
    <source>
        <strain evidence="5 6">PeD5</strain>
    </source>
</reference>
<keyword evidence="6" id="KW-1185">Reference proteome</keyword>
<evidence type="ECO:0000256" key="1">
    <source>
        <dbReference type="ARBA" id="ARBA00004418"/>
    </source>
</evidence>
<protein>
    <submittedName>
        <fullName evidence="5">ABC transporter substrate-binding protein</fullName>
    </submittedName>
</protein>
<dbReference type="PANTHER" id="PTHR30024">
    <property type="entry name" value="ALIPHATIC SULFONATES-BINDING PROTEIN-RELATED"/>
    <property type="match status" value="1"/>
</dbReference>
<feature type="domain" description="SsuA/THI5-like" evidence="4">
    <location>
        <begin position="15"/>
        <end position="222"/>
    </location>
</feature>
<organism evidence="5 6">
    <name type="scientific">Falsiroseomonas algicola</name>
    <dbReference type="NCBI Taxonomy" id="2716930"/>
    <lineage>
        <taxon>Bacteria</taxon>
        <taxon>Pseudomonadati</taxon>
        <taxon>Pseudomonadota</taxon>
        <taxon>Alphaproteobacteria</taxon>
        <taxon>Acetobacterales</taxon>
        <taxon>Roseomonadaceae</taxon>
        <taxon>Falsiroseomonas</taxon>
    </lineage>
</organism>
<sequence length="306" mass="32606">MKTLDVVAFQGASNLPMWVAEEQGFFARHGLVVTLSITPNSVELARDLHTGRRQVALTAFDNVVTYVEAQGEAGIEGGTDFFAFMGIDDAVLSLMAAPDVPDIAALRGQSLAVDALTTGYAFVLREMLRLSGLTEAETPFFRVGGHGMRLEALLEGRTAATLLTTPPDLVAEAKGFRRLARATDMIGAYAGVTGNASRAWAAANRETLVAFIRAWKDAIDWIGAAENRDAVGALFRARMGGAPAVADRACALLIDPVRGLRRDLTIDPAGIATVLRLRSTYAVPARPLTDPARYIDLSYLAEATGG</sequence>
<reference evidence="5 6" key="2">
    <citation type="submission" date="2020-03" db="EMBL/GenBank/DDBJ databases">
        <title>Roseomonas stagni sp. nov., isolated from pond water in Japan.</title>
        <authorList>
            <person name="Furuhata K."/>
            <person name="Miyamoto H."/>
            <person name="Goto K."/>
        </authorList>
    </citation>
    <scope>NUCLEOTIDE SEQUENCE [LARGE SCALE GENOMIC DNA]</scope>
    <source>
        <strain evidence="5 6">PeD5</strain>
    </source>
</reference>
<evidence type="ECO:0000313" key="6">
    <source>
        <dbReference type="Proteomes" id="UP000475385"/>
    </source>
</evidence>
<dbReference type="SUPFAM" id="SSF53850">
    <property type="entry name" value="Periplasmic binding protein-like II"/>
    <property type="match status" value="1"/>
</dbReference>
<comment type="subcellular location">
    <subcellularLocation>
        <location evidence="1">Periplasm</location>
    </subcellularLocation>
</comment>
<dbReference type="InterPro" id="IPR015168">
    <property type="entry name" value="SsuA/THI5"/>
</dbReference>
<evidence type="ECO:0000256" key="3">
    <source>
        <dbReference type="ARBA" id="ARBA00022729"/>
    </source>
</evidence>
<comment type="caution">
    <text evidence="5">The sequence shown here is derived from an EMBL/GenBank/DDBJ whole genome shotgun (WGS) entry which is preliminary data.</text>
</comment>
<dbReference type="GO" id="GO:0042918">
    <property type="term" value="P:alkanesulfonate transmembrane transport"/>
    <property type="evidence" value="ECO:0007669"/>
    <property type="project" value="TreeGrafter"/>
</dbReference>
<dbReference type="Gene3D" id="3.40.190.10">
    <property type="entry name" value="Periplasmic binding protein-like II"/>
    <property type="match status" value="2"/>
</dbReference>
<dbReference type="RefSeq" id="WP_164696415.1">
    <property type="nucleotide sequence ID" value="NZ_JAAIKB010000009.1"/>
</dbReference>
<dbReference type="GO" id="GO:0042597">
    <property type="term" value="C:periplasmic space"/>
    <property type="evidence" value="ECO:0007669"/>
    <property type="project" value="UniProtKB-SubCell"/>
</dbReference>
<evidence type="ECO:0000313" key="5">
    <source>
        <dbReference type="EMBL" id="NGM22529.1"/>
    </source>
</evidence>
<accession>A0A6M1LRA2</accession>
<comment type="similarity">
    <text evidence="2">Belongs to the bacterial solute-binding protein SsuA/TauA family.</text>
</comment>
<keyword evidence="3" id="KW-0732">Signal</keyword>
<proteinExistence type="inferred from homology"/>